<organism evidence="1">
    <name type="scientific">marine sediment metagenome</name>
    <dbReference type="NCBI Taxonomy" id="412755"/>
    <lineage>
        <taxon>unclassified sequences</taxon>
        <taxon>metagenomes</taxon>
        <taxon>ecological metagenomes</taxon>
    </lineage>
</organism>
<reference evidence="1" key="1">
    <citation type="journal article" date="2014" name="Front. Microbiol.">
        <title>High frequency of phylogenetically diverse reductive dehalogenase-homologous genes in deep subseafloor sedimentary metagenomes.</title>
        <authorList>
            <person name="Kawai M."/>
            <person name="Futagami T."/>
            <person name="Toyoda A."/>
            <person name="Takaki Y."/>
            <person name="Nishi S."/>
            <person name="Hori S."/>
            <person name="Arai W."/>
            <person name="Tsubouchi T."/>
            <person name="Morono Y."/>
            <person name="Uchiyama I."/>
            <person name="Ito T."/>
            <person name="Fujiyama A."/>
            <person name="Inagaki F."/>
            <person name="Takami H."/>
        </authorList>
    </citation>
    <scope>NUCLEOTIDE SEQUENCE</scope>
    <source>
        <strain evidence="1">Expedition CK06-06</strain>
    </source>
</reference>
<feature type="non-terminal residue" evidence="1">
    <location>
        <position position="1"/>
    </location>
</feature>
<comment type="caution">
    <text evidence="1">The sequence shown here is derived from an EMBL/GenBank/DDBJ whole genome shotgun (WGS) entry which is preliminary data.</text>
</comment>
<protein>
    <submittedName>
        <fullName evidence="1">Uncharacterized protein</fullName>
    </submittedName>
</protein>
<dbReference type="EMBL" id="BARV01008371">
    <property type="protein sequence ID" value="GAI03255.1"/>
    <property type="molecule type" value="Genomic_DNA"/>
</dbReference>
<gene>
    <name evidence="1" type="ORF">S06H3_16843</name>
</gene>
<accession>X1LLH1</accession>
<name>X1LLH1_9ZZZZ</name>
<sequence length="38" mass="4424">IRERLEEAKIAGQFLNLCPECRKRELTEKIKLPAASIR</sequence>
<proteinExistence type="predicted"/>
<evidence type="ECO:0000313" key="1">
    <source>
        <dbReference type="EMBL" id="GAI03255.1"/>
    </source>
</evidence>
<dbReference type="AlphaFoldDB" id="X1LLH1"/>